<evidence type="ECO:0000259" key="11">
    <source>
        <dbReference type="Pfam" id="PF03900"/>
    </source>
</evidence>
<dbReference type="InterPro" id="IPR000860">
    <property type="entry name" value="HemC"/>
</dbReference>
<evidence type="ECO:0000256" key="7">
    <source>
        <dbReference type="ARBA" id="ARBA00023244"/>
    </source>
</evidence>
<dbReference type="PANTHER" id="PTHR11557">
    <property type="entry name" value="PORPHOBILINOGEN DEAMINASE"/>
    <property type="match status" value="1"/>
</dbReference>
<dbReference type="PROSITE" id="PS00533">
    <property type="entry name" value="PORPHOBILINOGEN_DEAM"/>
    <property type="match status" value="1"/>
</dbReference>
<dbReference type="Gene3D" id="3.30.160.40">
    <property type="entry name" value="Porphobilinogen deaminase, C-terminal domain"/>
    <property type="match status" value="1"/>
</dbReference>
<evidence type="ECO:0000256" key="9">
    <source>
        <dbReference type="NCBIfam" id="TIGR00212"/>
    </source>
</evidence>
<protein>
    <recommendedName>
        <fullName evidence="9">Hydroxymethylbilane synthase</fullName>
        <ecNumber evidence="9">2.5.1.61</ecNumber>
    </recommendedName>
</protein>
<comment type="catalytic activity">
    <reaction evidence="8">
        <text>4 porphobilinogen + H2O = hydroxymethylbilane + 4 NH4(+)</text>
        <dbReference type="Rhea" id="RHEA:13185"/>
        <dbReference type="ChEBI" id="CHEBI:15377"/>
        <dbReference type="ChEBI" id="CHEBI:28938"/>
        <dbReference type="ChEBI" id="CHEBI:57845"/>
        <dbReference type="ChEBI" id="CHEBI:58126"/>
        <dbReference type="EC" id="2.5.1.61"/>
    </reaction>
</comment>
<dbReference type="Pfam" id="PF03900">
    <property type="entry name" value="Porphobil_deamC"/>
    <property type="match status" value="1"/>
</dbReference>
<comment type="cofactor">
    <cofactor evidence="1">
        <name>dipyrromethane</name>
        <dbReference type="ChEBI" id="CHEBI:60342"/>
    </cofactor>
</comment>
<dbReference type="InterPro" id="IPR022418">
    <property type="entry name" value="Porphobilinogen_deaminase_C"/>
</dbReference>
<evidence type="ECO:0000259" key="10">
    <source>
        <dbReference type="Pfam" id="PF01379"/>
    </source>
</evidence>
<dbReference type="GO" id="GO:0006783">
    <property type="term" value="P:heme biosynthetic process"/>
    <property type="evidence" value="ECO:0007669"/>
    <property type="project" value="TreeGrafter"/>
</dbReference>
<organism evidence="12 13">
    <name type="scientific">Taibaiella lutea</name>
    <dbReference type="NCBI Taxonomy" id="2608001"/>
    <lineage>
        <taxon>Bacteria</taxon>
        <taxon>Pseudomonadati</taxon>
        <taxon>Bacteroidota</taxon>
        <taxon>Chitinophagia</taxon>
        <taxon>Chitinophagales</taxon>
        <taxon>Chitinophagaceae</taxon>
        <taxon>Taibaiella</taxon>
    </lineage>
</organism>
<dbReference type="Pfam" id="PF01379">
    <property type="entry name" value="Porphobil_deam"/>
    <property type="match status" value="1"/>
</dbReference>
<dbReference type="EC" id="2.5.1.61" evidence="9"/>
<dbReference type="PRINTS" id="PR00151">
    <property type="entry name" value="PORPHBDMNASE"/>
</dbReference>
<dbReference type="NCBIfam" id="TIGR00212">
    <property type="entry name" value="hemC"/>
    <property type="match status" value="1"/>
</dbReference>
<evidence type="ECO:0000256" key="4">
    <source>
        <dbReference type="ARBA" id="ARBA00005638"/>
    </source>
</evidence>
<proteinExistence type="inferred from homology"/>
<comment type="caution">
    <text evidence="12">The sequence shown here is derived from an EMBL/GenBank/DDBJ whole genome shotgun (WGS) entry which is preliminary data.</text>
</comment>
<name>A0A5M6CIH9_9BACT</name>
<feature type="domain" description="Porphobilinogen deaminase C-terminal" evidence="11">
    <location>
        <begin position="226"/>
        <end position="295"/>
    </location>
</feature>
<dbReference type="GO" id="GO:0005737">
    <property type="term" value="C:cytoplasm"/>
    <property type="evidence" value="ECO:0007669"/>
    <property type="project" value="UniProtKB-UniRule"/>
</dbReference>
<dbReference type="Proteomes" id="UP000323632">
    <property type="component" value="Unassembled WGS sequence"/>
</dbReference>
<evidence type="ECO:0000256" key="2">
    <source>
        <dbReference type="ARBA" id="ARBA00002869"/>
    </source>
</evidence>
<dbReference type="SUPFAM" id="SSF53850">
    <property type="entry name" value="Periplasmic binding protein-like II"/>
    <property type="match status" value="1"/>
</dbReference>
<dbReference type="AlphaFoldDB" id="A0A5M6CIH9"/>
<gene>
    <name evidence="12" type="primary">hemC</name>
    <name evidence="12" type="ORF">F0919_09470</name>
</gene>
<comment type="function">
    <text evidence="2">Tetrapolymerization of the monopyrrole PBG into the hydroxymethylbilane pre-uroporphyrinogen in several discrete steps.</text>
</comment>
<comment type="subunit">
    <text evidence="5">Monomer.</text>
</comment>
<keyword evidence="6 12" id="KW-0808">Transferase</keyword>
<dbReference type="InterPro" id="IPR022419">
    <property type="entry name" value="Porphobilin_deaminase_cofac_BS"/>
</dbReference>
<feature type="domain" description="Porphobilinogen deaminase N-terminal" evidence="10">
    <location>
        <begin position="7"/>
        <end position="210"/>
    </location>
</feature>
<keyword evidence="7" id="KW-0627">Porphyrin biosynthesis</keyword>
<keyword evidence="13" id="KW-1185">Reference proteome</keyword>
<sequence>MKPTKPIRIGTRDSRLALWQAQQVQQILSRHNIPSELVPVKSDGDLDLVTPLYAMGVEGVFTKTLDAHLLSNRIDIAVHSMKDVPVQLPQGVIQSAVLERGPTGDVLVAKNDDYLNWKEHELNERIIATGSVRRKAQWWHRFPNHRLENIRGNLQTRMKKLEAETWQGAIFAAAGLHRMEMMQEHTFELDWMLPAPAQGAIMVVCREEDVMSKECCKVLNHEQTAACVQAERDFLAALMGGCATPISALATIRNGVMSFEGNILSPDGKQKFEVKMQFSEKDFEEAGRKAAADILEQGAEAVLALIRKNKLK</sequence>
<evidence type="ECO:0000313" key="12">
    <source>
        <dbReference type="EMBL" id="KAA5534826.1"/>
    </source>
</evidence>
<comment type="pathway">
    <text evidence="3">Porphyrin-containing compound metabolism; protoporphyrin-IX biosynthesis; coproporphyrinogen-III from 5-aminolevulinate: step 2/4.</text>
</comment>
<comment type="similarity">
    <text evidence="4">Belongs to the HMBS family.</text>
</comment>
<dbReference type="InterPro" id="IPR022417">
    <property type="entry name" value="Porphobilin_deaminase_N"/>
</dbReference>
<dbReference type="GO" id="GO:0004418">
    <property type="term" value="F:hydroxymethylbilane synthase activity"/>
    <property type="evidence" value="ECO:0007669"/>
    <property type="project" value="UniProtKB-UniRule"/>
</dbReference>
<evidence type="ECO:0000256" key="5">
    <source>
        <dbReference type="ARBA" id="ARBA00011245"/>
    </source>
</evidence>
<evidence type="ECO:0000256" key="6">
    <source>
        <dbReference type="ARBA" id="ARBA00022679"/>
    </source>
</evidence>
<dbReference type="Gene3D" id="3.40.190.10">
    <property type="entry name" value="Periplasmic binding protein-like II"/>
    <property type="match status" value="2"/>
</dbReference>
<dbReference type="PANTHER" id="PTHR11557:SF0">
    <property type="entry name" value="PORPHOBILINOGEN DEAMINASE"/>
    <property type="match status" value="1"/>
</dbReference>
<evidence type="ECO:0000256" key="3">
    <source>
        <dbReference type="ARBA" id="ARBA00004735"/>
    </source>
</evidence>
<dbReference type="InterPro" id="IPR036803">
    <property type="entry name" value="Porphobilinogen_deaminase_C_sf"/>
</dbReference>
<dbReference type="SUPFAM" id="SSF54782">
    <property type="entry name" value="Porphobilinogen deaminase (hydroxymethylbilane synthase), C-terminal domain"/>
    <property type="match status" value="1"/>
</dbReference>
<evidence type="ECO:0000256" key="1">
    <source>
        <dbReference type="ARBA" id="ARBA00001916"/>
    </source>
</evidence>
<evidence type="ECO:0000256" key="8">
    <source>
        <dbReference type="ARBA" id="ARBA00048169"/>
    </source>
</evidence>
<reference evidence="12 13" key="1">
    <citation type="submission" date="2019-09" db="EMBL/GenBank/DDBJ databases">
        <title>Genome sequence and assembly of Taibaiella sp.</title>
        <authorList>
            <person name="Chhetri G."/>
        </authorList>
    </citation>
    <scope>NUCLEOTIDE SEQUENCE [LARGE SCALE GENOMIC DNA]</scope>
    <source>
        <strain evidence="12 13">KVB11</strain>
    </source>
</reference>
<accession>A0A5M6CIH9</accession>
<dbReference type="PIRSF" id="PIRSF001438">
    <property type="entry name" value="4pyrrol_synth_OHMeBilane_synth"/>
    <property type="match status" value="1"/>
</dbReference>
<evidence type="ECO:0000313" key="13">
    <source>
        <dbReference type="Proteomes" id="UP000323632"/>
    </source>
</evidence>
<dbReference type="EMBL" id="VWSH01000002">
    <property type="protein sequence ID" value="KAA5534826.1"/>
    <property type="molecule type" value="Genomic_DNA"/>
</dbReference>
<dbReference type="RefSeq" id="WP_150032505.1">
    <property type="nucleotide sequence ID" value="NZ_VWSH01000002.1"/>
</dbReference>